<feature type="transmembrane region" description="Helical" evidence="1">
    <location>
        <begin position="66"/>
        <end position="93"/>
    </location>
</feature>
<keyword evidence="1" id="KW-0812">Transmembrane</keyword>
<evidence type="ECO:0000313" key="3">
    <source>
        <dbReference type="Proteomes" id="UP001152300"/>
    </source>
</evidence>
<gene>
    <name evidence="2" type="ORF">OCU04_003347</name>
</gene>
<dbReference type="Proteomes" id="UP001152300">
    <property type="component" value="Unassembled WGS sequence"/>
</dbReference>
<sequence length="100" mass="11607">MPNSGIQPPTRYLESDGPPMIYLLESQKLLIPVLFTRNSPIFRFFGRRIEEEKYEFTYLLYLEACAWIYCSLATLLLLSVVMVGGENALIWLLEKRNMGL</sequence>
<keyword evidence="1" id="KW-1133">Transmembrane helix</keyword>
<dbReference type="EMBL" id="JAPEIS010000003">
    <property type="protein sequence ID" value="KAJ8067743.1"/>
    <property type="molecule type" value="Genomic_DNA"/>
</dbReference>
<dbReference type="AlphaFoldDB" id="A0A9X0DP70"/>
<keyword evidence="1" id="KW-0472">Membrane</keyword>
<comment type="caution">
    <text evidence="2">The sequence shown here is derived from an EMBL/GenBank/DDBJ whole genome shotgun (WGS) entry which is preliminary data.</text>
</comment>
<reference evidence="2" key="1">
    <citation type="submission" date="2022-11" db="EMBL/GenBank/DDBJ databases">
        <title>Genome Resource of Sclerotinia nivalis Strain SnTB1, a Plant Pathogen Isolated from American Ginseng.</title>
        <authorList>
            <person name="Fan S."/>
        </authorList>
    </citation>
    <scope>NUCLEOTIDE SEQUENCE</scope>
    <source>
        <strain evidence="2">SnTB1</strain>
    </source>
</reference>
<evidence type="ECO:0000313" key="2">
    <source>
        <dbReference type="EMBL" id="KAJ8067743.1"/>
    </source>
</evidence>
<name>A0A9X0DP70_9HELO</name>
<accession>A0A9X0DP70</accession>
<proteinExistence type="predicted"/>
<organism evidence="2 3">
    <name type="scientific">Sclerotinia nivalis</name>
    <dbReference type="NCBI Taxonomy" id="352851"/>
    <lineage>
        <taxon>Eukaryota</taxon>
        <taxon>Fungi</taxon>
        <taxon>Dikarya</taxon>
        <taxon>Ascomycota</taxon>
        <taxon>Pezizomycotina</taxon>
        <taxon>Leotiomycetes</taxon>
        <taxon>Helotiales</taxon>
        <taxon>Sclerotiniaceae</taxon>
        <taxon>Sclerotinia</taxon>
    </lineage>
</organism>
<protein>
    <submittedName>
        <fullName evidence="2">Uncharacterized protein</fullName>
    </submittedName>
</protein>
<keyword evidence="3" id="KW-1185">Reference proteome</keyword>
<evidence type="ECO:0000256" key="1">
    <source>
        <dbReference type="SAM" id="Phobius"/>
    </source>
</evidence>